<dbReference type="HOGENOM" id="CLU_438058_0_0_1"/>
<dbReference type="SUPFAM" id="SSF46565">
    <property type="entry name" value="Chaperone J-domain"/>
    <property type="match status" value="1"/>
</dbReference>
<dbReference type="OrthoDB" id="442087at2759"/>
<dbReference type="RefSeq" id="XP_001386256.2">
    <property type="nucleotide sequence ID" value="XM_001386219.1"/>
</dbReference>
<dbReference type="EMBL" id="CP000501">
    <property type="protein sequence ID" value="ABN68227.2"/>
    <property type="molecule type" value="Genomic_DNA"/>
</dbReference>
<dbReference type="AlphaFoldDB" id="A3LYT7"/>
<feature type="coiled-coil region" evidence="2">
    <location>
        <begin position="123"/>
        <end position="213"/>
    </location>
</feature>
<accession>A3LYT7</accession>
<dbReference type="KEGG" id="pic:PICST_49716"/>
<dbReference type="SMART" id="SM00271">
    <property type="entry name" value="DnaJ"/>
    <property type="match status" value="1"/>
</dbReference>
<dbReference type="GO" id="GO:0051087">
    <property type="term" value="F:protein-folding chaperone binding"/>
    <property type="evidence" value="ECO:0007669"/>
    <property type="project" value="TreeGrafter"/>
</dbReference>
<protein>
    <recommendedName>
        <fullName evidence="4">J domain-containing protein</fullName>
    </recommendedName>
</protein>
<dbReference type="InterPro" id="IPR051948">
    <property type="entry name" value="Hsp70_co-chaperone_J-domain"/>
</dbReference>
<sequence length="598" mass="69026">MSTAGSQDYYGLLGLPQVATIEEIKKAYKKLSLKYHPDKTPNKEHHELFIKLNEAYDTLKDPETKQKYDQKIGLSSSSSSSSYTTNHSYNPYSRSTNYNATGHAGTYFSFYQHFYGRKDDSVRRAEEEKARIYKEQLEKLHAEQEKRRQQELLRKQEEERLRAAAEAERQRVAAQEATRAARDRLLKKLNIKAEEEERRRVQKQQEEDYFEEEYKQAKKNASQQYQQQSPYVVEDFFDRQYYSNTPHSSPEGKSYYSSESSGHGHNSSDPIVLDDEEGQDSDEDLAGEEKKAEITPEPAEVDSNEINPISDEEERASSSDESDTLAQNFQAYEHLGQTFGSRPRARPRVNMRSLSPRRNINQATSNARDTPLPRNSSKKPRTSAFTFDDISDSLGQNIETIDYTDLFNSLPRDVKGRRKMSENMTTMRPKRAKFAEYSNGTSRAETLSTPLNKNSVRGHEAAPSSTTKSSRLSELDFHASPTIHNCTPPEPPIAVINPNIDAEGWQKYVESIQNYQQKFMKYNQLIIQYQTERSAKDQQYYEVVNGDPATFEVYHKCLQRDLEVSQEFTESLRIFADIMRVYKQNCDWMSTRHGNNGI</sequence>
<dbReference type="InterPro" id="IPR018253">
    <property type="entry name" value="DnaJ_domain_CS"/>
</dbReference>
<feature type="domain" description="J" evidence="4">
    <location>
        <begin position="8"/>
        <end position="72"/>
    </location>
</feature>
<dbReference type="PANTHER" id="PTHR44360:SF1">
    <property type="entry name" value="DNAJ HOMOLOG SUBFAMILY B MEMBER 9"/>
    <property type="match status" value="1"/>
</dbReference>
<dbReference type="PROSITE" id="PS00636">
    <property type="entry name" value="DNAJ_1"/>
    <property type="match status" value="1"/>
</dbReference>
<evidence type="ECO:0000256" key="2">
    <source>
        <dbReference type="SAM" id="Coils"/>
    </source>
</evidence>
<keyword evidence="6" id="KW-1185">Reference proteome</keyword>
<dbReference type="GO" id="GO:0051787">
    <property type="term" value="F:misfolded protein binding"/>
    <property type="evidence" value="ECO:0007669"/>
    <property type="project" value="TreeGrafter"/>
</dbReference>
<dbReference type="PRINTS" id="PR00625">
    <property type="entry name" value="JDOMAIN"/>
</dbReference>
<dbReference type="Gene3D" id="1.10.287.110">
    <property type="entry name" value="DnaJ domain"/>
    <property type="match status" value="1"/>
</dbReference>
<keyword evidence="1" id="KW-0143">Chaperone</keyword>
<name>A3LYT7_PICST</name>
<dbReference type="STRING" id="322104.A3LYT7"/>
<dbReference type="eggNOG" id="KOG0722">
    <property type="taxonomic scope" value="Eukaryota"/>
</dbReference>
<proteinExistence type="predicted"/>
<reference evidence="5 6" key="1">
    <citation type="journal article" date="2007" name="Nat. Biotechnol.">
        <title>Genome sequence of the lignocellulose-bioconverting and xylose-fermenting yeast Pichia stipitis.</title>
        <authorList>
            <person name="Jeffries T.W."/>
            <person name="Grigoriev I.V."/>
            <person name="Grimwood J."/>
            <person name="Laplaza J.M."/>
            <person name="Aerts A."/>
            <person name="Salamov A."/>
            <person name="Schmutz J."/>
            <person name="Lindquist E."/>
            <person name="Dehal P."/>
            <person name="Shapiro H."/>
            <person name="Jin Y.S."/>
            <person name="Passoth V."/>
            <person name="Richardson P.M."/>
        </authorList>
    </citation>
    <scope>NUCLEOTIDE SEQUENCE [LARGE SCALE GENOMIC DNA]</scope>
    <source>
        <strain evidence="6">ATCC 58785 / CBS 6054 / NBRC 10063 / NRRL Y-11545</strain>
    </source>
</reference>
<feature type="region of interest" description="Disordered" evidence="3">
    <location>
        <begin position="61"/>
        <end position="87"/>
    </location>
</feature>
<keyword evidence="2" id="KW-0175">Coiled coil</keyword>
<evidence type="ECO:0000313" key="5">
    <source>
        <dbReference type="EMBL" id="ABN68227.2"/>
    </source>
</evidence>
<feature type="compositionally biased region" description="Polar residues" evidence="3">
    <location>
        <begin position="438"/>
        <end position="455"/>
    </location>
</feature>
<gene>
    <name evidence="5" type="ORF">PICST_49716</name>
</gene>
<feature type="region of interest" description="Disordered" evidence="3">
    <location>
        <begin position="437"/>
        <end position="472"/>
    </location>
</feature>
<dbReference type="Pfam" id="PF00226">
    <property type="entry name" value="DnaJ"/>
    <property type="match status" value="1"/>
</dbReference>
<dbReference type="CDD" id="cd06257">
    <property type="entry name" value="DnaJ"/>
    <property type="match status" value="1"/>
</dbReference>
<dbReference type="InParanoid" id="A3LYT7"/>
<feature type="compositionally biased region" description="Low complexity" evidence="3">
    <location>
        <begin position="247"/>
        <end position="268"/>
    </location>
</feature>
<dbReference type="GeneID" id="4840772"/>
<dbReference type="OMA" id="NCEEQEL"/>
<dbReference type="GO" id="GO:0005783">
    <property type="term" value="C:endoplasmic reticulum"/>
    <property type="evidence" value="ECO:0007669"/>
    <property type="project" value="TreeGrafter"/>
</dbReference>
<dbReference type="InterPro" id="IPR036869">
    <property type="entry name" value="J_dom_sf"/>
</dbReference>
<evidence type="ECO:0000313" key="6">
    <source>
        <dbReference type="Proteomes" id="UP000002258"/>
    </source>
</evidence>
<dbReference type="InterPro" id="IPR001623">
    <property type="entry name" value="DnaJ_domain"/>
</dbReference>
<evidence type="ECO:0000259" key="4">
    <source>
        <dbReference type="PROSITE" id="PS50076"/>
    </source>
</evidence>
<dbReference type="PROSITE" id="PS50076">
    <property type="entry name" value="DNAJ_2"/>
    <property type="match status" value="1"/>
</dbReference>
<feature type="region of interest" description="Disordered" evidence="3">
    <location>
        <begin position="242"/>
        <end position="384"/>
    </location>
</feature>
<evidence type="ECO:0000256" key="1">
    <source>
        <dbReference type="ARBA" id="ARBA00023186"/>
    </source>
</evidence>
<evidence type="ECO:0000256" key="3">
    <source>
        <dbReference type="SAM" id="MobiDB-lite"/>
    </source>
</evidence>
<feature type="compositionally biased region" description="Basic and acidic residues" evidence="3">
    <location>
        <begin position="61"/>
        <end position="70"/>
    </location>
</feature>
<dbReference type="Proteomes" id="UP000002258">
    <property type="component" value="Chromosome 7"/>
</dbReference>
<feature type="compositionally biased region" description="Polar residues" evidence="3">
    <location>
        <begin position="352"/>
        <end position="368"/>
    </location>
</feature>
<organism evidence="5 6">
    <name type="scientific">Scheffersomyces stipitis (strain ATCC 58785 / CBS 6054 / NBRC 10063 / NRRL Y-11545)</name>
    <name type="common">Yeast</name>
    <name type="synonym">Pichia stipitis</name>
    <dbReference type="NCBI Taxonomy" id="322104"/>
    <lineage>
        <taxon>Eukaryota</taxon>
        <taxon>Fungi</taxon>
        <taxon>Dikarya</taxon>
        <taxon>Ascomycota</taxon>
        <taxon>Saccharomycotina</taxon>
        <taxon>Pichiomycetes</taxon>
        <taxon>Debaryomycetaceae</taxon>
        <taxon>Scheffersomyces</taxon>
    </lineage>
</organism>
<dbReference type="GO" id="GO:0036503">
    <property type="term" value="P:ERAD pathway"/>
    <property type="evidence" value="ECO:0007669"/>
    <property type="project" value="TreeGrafter"/>
</dbReference>
<dbReference type="PANTHER" id="PTHR44360">
    <property type="entry name" value="DNAJ HOMOLOG SUBFAMILY B MEMBER 9"/>
    <property type="match status" value="1"/>
</dbReference>
<feature type="compositionally biased region" description="Acidic residues" evidence="3">
    <location>
        <begin position="272"/>
        <end position="286"/>
    </location>
</feature>